<evidence type="ECO:0000256" key="1">
    <source>
        <dbReference type="SAM" id="Phobius"/>
    </source>
</evidence>
<proteinExistence type="predicted"/>
<sequence>MEKKCIAGIIVVLVVVIAAFGAYLLLTDDSKAKDESYYFYIQMEEGYDNEGLPHESSVMQEGFWVKANGDNALDALQNICEKNDWKISISGMGGESTGLYMSSLFGVEGTSIEGVYLYWASYVWDDDMKSFTYSNLTLDQIVSSGHPEYVSLVYKSYIAGTDKPPVATPDDIPKDVL</sequence>
<dbReference type="AlphaFoldDB" id="A0A8J8TE70"/>
<dbReference type="EMBL" id="LVVT01000002">
    <property type="protein sequence ID" value="TQS84370.1"/>
    <property type="molecule type" value="Genomic_DNA"/>
</dbReference>
<keyword evidence="1" id="KW-0472">Membrane</keyword>
<keyword evidence="1" id="KW-1133">Transmembrane helix</keyword>
<evidence type="ECO:0000313" key="3">
    <source>
        <dbReference type="Proteomes" id="UP000752814"/>
    </source>
</evidence>
<feature type="transmembrane region" description="Helical" evidence="1">
    <location>
        <begin position="6"/>
        <end position="26"/>
    </location>
</feature>
<name>A0A8J8TE70_9ARCH</name>
<reference evidence="2" key="1">
    <citation type="submission" date="2016-03" db="EMBL/GenBank/DDBJ databases">
        <authorList>
            <person name="Borrel G."/>
            <person name="Mccann A."/>
            <person name="O'Toole P.W."/>
        </authorList>
    </citation>
    <scope>NUCLEOTIDE SEQUENCE</scope>
    <source>
        <strain evidence="2">183</strain>
    </source>
</reference>
<protein>
    <submittedName>
        <fullName evidence="2">Uncharacterized protein</fullName>
    </submittedName>
</protein>
<dbReference type="RefSeq" id="WP_400195325.1">
    <property type="nucleotide sequence ID" value="NZ_CAYAYE010000032.1"/>
</dbReference>
<organism evidence="2 3">
    <name type="scientific">Candidatus Methanomassiliicoccus intestinalis</name>
    <dbReference type="NCBI Taxonomy" id="1406512"/>
    <lineage>
        <taxon>Archaea</taxon>
        <taxon>Methanobacteriati</taxon>
        <taxon>Thermoplasmatota</taxon>
        <taxon>Thermoplasmata</taxon>
        <taxon>Methanomassiliicoccales</taxon>
        <taxon>Methanomassiliicoccaceae</taxon>
        <taxon>Methanomassiliicoccus</taxon>
    </lineage>
</organism>
<gene>
    <name evidence="2" type="ORF">A3207_05920</name>
</gene>
<keyword evidence="1" id="KW-0812">Transmembrane</keyword>
<accession>A0A8J8TE70</accession>
<dbReference type="Proteomes" id="UP000752814">
    <property type="component" value="Unassembled WGS sequence"/>
</dbReference>
<evidence type="ECO:0000313" key="2">
    <source>
        <dbReference type="EMBL" id="TQS84370.1"/>
    </source>
</evidence>
<comment type="caution">
    <text evidence="2">The sequence shown here is derived from an EMBL/GenBank/DDBJ whole genome shotgun (WGS) entry which is preliminary data.</text>
</comment>